<dbReference type="PANTHER" id="PTHR43353">
    <property type="entry name" value="SUCCINATE-SEMIALDEHYDE DEHYDROGENASE, MITOCHONDRIAL"/>
    <property type="match status" value="1"/>
</dbReference>
<name>A0ABP6ZJM7_9ACTN</name>
<dbReference type="InterPro" id="IPR016163">
    <property type="entry name" value="Ald_DH_C"/>
</dbReference>
<comment type="caution">
    <text evidence="5">The sequence shown here is derived from an EMBL/GenBank/DDBJ whole genome shotgun (WGS) entry which is preliminary data.</text>
</comment>
<evidence type="ECO:0000256" key="1">
    <source>
        <dbReference type="ARBA" id="ARBA00023002"/>
    </source>
</evidence>
<evidence type="ECO:0000313" key="5">
    <source>
        <dbReference type="EMBL" id="GAA3611929.1"/>
    </source>
</evidence>
<dbReference type="InterPro" id="IPR015590">
    <property type="entry name" value="Aldehyde_DH_dom"/>
</dbReference>
<dbReference type="InterPro" id="IPR016162">
    <property type="entry name" value="Ald_DH_N"/>
</dbReference>
<comment type="similarity">
    <text evidence="3">Belongs to the aldehyde dehydrogenase family.</text>
</comment>
<dbReference type="Proteomes" id="UP001500630">
    <property type="component" value="Unassembled WGS sequence"/>
</dbReference>
<proteinExistence type="inferred from homology"/>
<dbReference type="InterPro" id="IPR016161">
    <property type="entry name" value="Ald_DH/histidinol_DH"/>
</dbReference>
<dbReference type="Pfam" id="PF00171">
    <property type="entry name" value="Aldedh"/>
    <property type="match status" value="1"/>
</dbReference>
<sequence length="488" mass="50266">MTAPATPALAPSLPHVPSTLLIAGRWRPAAGGATFPVDNPATGQTLIEVADADERDALDAIRAARDAQPALAALSPARRAALLRRVEAALRAREDELALLITLEMGKPINESRGEVAYAADFFGWFADEALRIGGDYRLSPSGLTRILVQHRAVGPCLLVTPWNFPLAMGARKIAPALAAGCPSVLKPAEQTPLTSLLLARIIEEAGAPAGSVNVVTTSRPAAAVGAIIESGLARKLSFTGSTEVGKLLLAQCAAHVMRTSMELGGNAPFIVCADADLDAAVEGALLAKMRNVGQACTAANRFIVAEPLAREFTSRLAGRMGAMTVAAGWQDGAEVGPLIDDAAVAKFERLVADALGRGAVVEAGGGPANGRFVEPTVLSGVAPGTALLEEEIFGPLAAITTFREEAEAVSAANGTPYGLVSYVYTRDLQRALHMVENLASGMVGVNVGVVSNAAAPFGGIKQSGLGREGGLEGIAEYLDTTYAALPA</sequence>
<dbReference type="EMBL" id="BAABDQ010000048">
    <property type="protein sequence ID" value="GAA3611929.1"/>
    <property type="molecule type" value="Genomic_DNA"/>
</dbReference>
<evidence type="ECO:0000256" key="2">
    <source>
        <dbReference type="PROSITE-ProRule" id="PRU10007"/>
    </source>
</evidence>
<evidence type="ECO:0000256" key="3">
    <source>
        <dbReference type="RuleBase" id="RU003345"/>
    </source>
</evidence>
<dbReference type="InterPro" id="IPR029510">
    <property type="entry name" value="Ald_DH_CS_GLU"/>
</dbReference>
<evidence type="ECO:0000259" key="4">
    <source>
        <dbReference type="Pfam" id="PF00171"/>
    </source>
</evidence>
<dbReference type="SUPFAM" id="SSF53720">
    <property type="entry name" value="ALDH-like"/>
    <property type="match status" value="1"/>
</dbReference>
<dbReference type="Gene3D" id="3.40.309.10">
    <property type="entry name" value="Aldehyde Dehydrogenase, Chain A, domain 2"/>
    <property type="match status" value="1"/>
</dbReference>
<accession>A0ABP6ZJM7</accession>
<keyword evidence="1 3" id="KW-0560">Oxidoreductase</keyword>
<dbReference type="CDD" id="cd07103">
    <property type="entry name" value="ALDH_F5_SSADH_GabD"/>
    <property type="match status" value="1"/>
</dbReference>
<organism evidence="5 6">
    <name type="scientific">Nonomuraea rosea</name>
    <dbReference type="NCBI Taxonomy" id="638574"/>
    <lineage>
        <taxon>Bacteria</taxon>
        <taxon>Bacillati</taxon>
        <taxon>Actinomycetota</taxon>
        <taxon>Actinomycetes</taxon>
        <taxon>Streptosporangiales</taxon>
        <taxon>Streptosporangiaceae</taxon>
        <taxon>Nonomuraea</taxon>
    </lineage>
</organism>
<dbReference type="PROSITE" id="PS00687">
    <property type="entry name" value="ALDEHYDE_DEHYDR_GLU"/>
    <property type="match status" value="1"/>
</dbReference>
<protein>
    <submittedName>
        <fullName evidence="5">NAD-dependent succinate-semialdehyde dehydrogenase</fullName>
    </submittedName>
</protein>
<keyword evidence="6" id="KW-1185">Reference proteome</keyword>
<reference evidence="6" key="1">
    <citation type="journal article" date="2019" name="Int. J. Syst. Evol. Microbiol.">
        <title>The Global Catalogue of Microorganisms (GCM) 10K type strain sequencing project: providing services to taxonomists for standard genome sequencing and annotation.</title>
        <authorList>
            <consortium name="The Broad Institute Genomics Platform"/>
            <consortium name="The Broad Institute Genome Sequencing Center for Infectious Disease"/>
            <person name="Wu L."/>
            <person name="Ma J."/>
        </authorList>
    </citation>
    <scope>NUCLEOTIDE SEQUENCE [LARGE SCALE GENOMIC DNA]</scope>
    <source>
        <strain evidence="6">JCM 17326</strain>
    </source>
</reference>
<evidence type="ECO:0000313" key="6">
    <source>
        <dbReference type="Proteomes" id="UP001500630"/>
    </source>
</evidence>
<feature type="domain" description="Aldehyde dehydrogenase" evidence="4">
    <location>
        <begin position="26"/>
        <end position="481"/>
    </location>
</feature>
<feature type="active site" evidence="2">
    <location>
        <position position="263"/>
    </location>
</feature>
<dbReference type="PANTHER" id="PTHR43353:SF5">
    <property type="entry name" value="SUCCINATE-SEMIALDEHYDE DEHYDROGENASE, MITOCHONDRIAL"/>
    <property type="match status" value="1"/>
</dbReference>
<dbReference type="RefSeq" id="WP_345576104.1">
    <property type="nucleotide sequence ID" value="NZ_BAABDQ010000048.1"/>
</dbReference>
<dbReference type="InterPro" id="IPR050740">
    <property type="entry name" value="Aldehyde_DH_Superfamily"/>
</dbReference>
<gene>
    <name evidence="5" type="ORF">GCM10022419_116130</name>
</gene>
<dbReference type="Gene3D" id="3.40.605.10">
    <property type="entry name" value="Aldehyde Dehydrogenase, Chain A, domain 1"/>
    <property type="match status" value="1"/>
</dbReference>